<proteinExistence type="predicted"/>
<sequence>MGKSFVRIGIFEVEDAELSKTPDSQLKSHTLSIPCKSNTDLCMQLDGWDEQTTVPALLDGKNALLYRNHYDRQSDAWVMRFA</sequence>
<evidence type="ECO:0008006" key="3">
    <source>
        <dbReference type="Google" id="ProtNLM"/>
    </source>
</evidence>
<keyword evidence="2" id="KW-1185">Reference proteome</keyword>
<dbReference type="HOGENOM" id="CLU_160612_0_0_6"/>
<gene>
    <name evidence="1" type="ORF">AT03_10540</name>
</gene>
<dbReference type="AlphaFoldDB" id="A0A097R220"/>
<accession>A0A097R220</accession>
<reference evidence="1 2" key="1">
    <citation type="journal article" date="2014" name="Gut Pathog.">
        <title>Gene clusters of Hafnia alvei strain FB1 important in survival and pathogenesis: a draft genome perspective.</title>
        <authorList>
            <person name="Tan J.Y."/>
            <person name="Yin W.F."/>
            <person name="Chan K.G."/>
        </authorList>
    </citation>
    <scope>NUCLEOTIDE SEQUENCE [LARGE SCALE GENOMIC DNA]</scope>
    <source>
        <strain evidence="1 2">FB1</strain>
    </source>
</reference>
<protein>
    <recommendedName>
        <fullName evidence="3">DUF1480 family protein</fullName>
    </recommendedName>
</protein>
<dbReference type="PATRIC" id="fig|1453496.5.peg.2117"/>
<evidence type="ECO:0000313" key="1">
    <source>
        <dbReference type="EMBL" id="AIU72772.1"/>
    </source>
</evidence>
<dbReference type="Pfam" id="PF07351">
    <property type="entry name" value="DUF1480"/>
    <property type="match status" value="1"/>
</dbReference>
<name>A0A097R220_HAFAL</name>
<dbReference type="EMBL" id="CP009706">
    <property type="protein sequence ID" value="AIU72772.1"/>
    <property type="molecule type" value="Genomic_DNA"/>
</dbReference>
<evidence type="ECO:0000313" key="2">
    <source>
        <dbReference type="Proteomes" id="UP000029986"/>
    </source>
</evidence>
<dbReference type="RefSeq" id="WP_025801259.1">
    <property type="nucleotide sequence ID" value="NZ_CP009706.1"/>
</dbReference>
<organism evidence="1 2">
    <name type="scientific">Hafnia alvei FB1</name>
    <dbReference type="NCBI Taxonomy" id="1453496"/>
    <lineage>
        <taxon>Bacteria</taxon>
        <taxon>Pseudomonadati</taxon>
        <taxon>Pseudomonadota</taxon>
        <taxon>Gammaproteobacteria</taxon>
        <taxon>Enterobacterales</taxon>
        <taxon>Hafniaceae</taxon>
        <taxon>Hafnia</taxon>
    </lineage>
</organism>
<dbReference type="GeneID" id="78452264"/>
<dbReference type="KEGG" id="hav:AT03_10540"/>
<dbReference type="InterPro" id="IPR009950">
    <property type="entry name" value="DUF1480"/>
</dbReference>
<dbReference type="eggNOG" id="ENOG5032TBC">
    <property type="taxonomic scope" value="Bacteria"/>
</dbReference>
<dbReference type="OrthoDB" id="6428563at2"/>
<dbReference type="Proteomes" id="UP000029986">
    <property type="component" value="Chromosome"/>
</dbReference>